<dbReference type="Proteomes" id="UP000249419">
    <property type="component" value="Unassembled WGS sequence"/>
</dbReference>
<reference evidence="1 2" key="1">
    <citation type="submission" date="2018-03" db="EMBL/GenBank/DDBJ databases">
        <title>Defining the species Micromonospora saelicesensis and Micromonospora noduli under the framework of genomics.</title>
        <authorList>
            <person name="Riesco R."/>
            <person name="Trujillo M.E."/>
        </authorList>
    </citation>
    <scope>NUCLEOTIDE SEQUENCE [LARGE SCALE GENOMIC DNA]</scope>
    <source>
        <strain evidence="1 2">PSN13</strain>
    </source>
</reference>
<gene>
    <name evidence="1" type="ORF">PSN13_05172</name>
</gene>
<sequence length="232" mass="25590">MHPQGPVPLGDEPLRYYQLAADDAAAEPSPIDQRLLRVGARRMSTPLLPQAPAGHDDRKHHVVLRTVLEDLAKCKVPENATTADMVDVLAAVDTTPVGYRSDLGGDIVAWLHDVAQVDDDGLKWQFRIVNGNDRVNLIFAAVSRHDEMAQALFGSYISLRHQQLLEAIPEQADALTVGVLLTPRRDDTRPWDTTMVATRGDQGFDPPYRADLEAIWGQPGALLSPRNKLSPR</sequence>
<name>A0A328NMP2_9ACTN</name>
<evidence type="ECO:0000313" key="1">
    <source>
        <dbReference type="EMBL" id="RAO29973.1"/>
    </source>
</evidence>
<accession>A0A328NMP2</accession>
<proteinExistence type="predicted"/>
<evidence type="ECO:0000313" key="2">
    <source>
        <dbReference type="Proteomes" id="UP000249419"/>
    </source>
</evidence>
<protein>
    <submittedName>
        <fullName evidence="1">Uncharacterized protein</fullName>
    </submittedName>
</protein>
<organism evidence="1 2">
    <name type="scientific">Micromonospora saelicesensis</name>
    <dbReference type="NCBI Taxonomy" id="285676"/>
    <lineage>
        <taxon>Bacteria</taxon>
        <taxon>Bacillati</taxon>
        <taxon>Actinomycetota</taxon>
        <taxon>Actinomycetes</taxon>
        <taxon>Micromonosporales</taxon>
        <taxon>Micromonosporaceae</taxon>
        <taxon>Micromonospora</taxon>
    </lineage>
</organism>
<comment type="caution">
    <text evidence="1">The sequence shown here is derived from an EMBL/GenBank/DDBJ whole genome shotgun (WGS) entry which is preliminary data.</text>
</comment>
<dbReference type="EMBL" id="PYAG01000033">
    <property type="protein sequence ID" value="RAO29973.1"/>
    <property type="molecule type" value="Genomic_DNA"/>
</dbReference>
<dbReference type="AlphaFoldDB" id="A0A328NMP2"/>
<dbReference type="RefSeq" id="WP_146766295.1">
    <property type="nucleotide sequence ID" value="NZ_PYAG01000033.1"/>
</dbReference>